<gene>
    <name evidence="2" type="ORF">PDIG_08780</name>
</gene>
<evidence type="ECO:0000313" key="3">
    <source>
        <dbReference type="Proteomes" id="UP000009882"/>
    </source>
</evidence>
<dbReference type="EMBL" id="AKCT01000036">
    <property type="protein sequence ID" value="EKV18564.1"/>
    <property type="molecule type" value="Genomic_DNA"/>
</dbReference>
<feature type="compositionally biased region" description="Polar residues" evidence="1">
    <location>
        <begin position="42"/>
        <end position="57"/>
    </location>
</feature>
<name>K9GBS9_PEND2</name>
<organism evidence="2 3">
    <name type="scientific">Penicillium digitatum (strain PHI26 / CECT 20796)</name>
    <name type="common">Green mold</name>
    <dbReference type="NCBI Taxonomy" id="1170229"/>
    <lineage>
        <taxon>Eukaryota</taxon>
        <taxon>Fungi</taxon>
        <taxon>Dikarya</taxon>
        <taxon>Ascomycota</taxon>
        <taxon>Pezizomycotina</taxon>
        <taxon>Eurotiomycetes</taxon>
        <taxon>Eurotiomycetidae</taxon>
        <taxon>Eurotiales</taxon>
        <taxon>Aspergillaceae</taxon>
        <taxon>Penicillium</taxon>
    </lineage>
</organism>
<dbReference type="HOGENOM" id="CLU_2997140_0_0_1"/>
<feature type="region of interest" description="Disordered" evidence="1">
    <location>
        <begin position="33"/>
        <end position="57"/>
    </location>
</feature>
<evidence type="ECO:0000313" key="2">
    <source>
        <dbReference type="EMBL" id="EKV18564.1"/>
    </source>
</evidence>
<evidence type="ECO:0000256" key="1">
    <source>
        <dbReference type="SAM" id="MobiDB-lite"/>
    </source>
</evidence>
<dbReference type="Proteomes" id="UP000009882">
    <property type="component" value="Unassembled WGS sequence"/>
</dbReference>
<keyword evidence="3" id="KW-1185">Reference proteome</keyword>
<sequence>MDSLAQNQEIDCVGAVDRDHLVPQRFIIGPPALSREQEHELGNQTFAGDSQWGKTGQ</sequence>
<dbReference type="InParanoid" id="K9GBS9"/>
<comment type="caution">
    <text evidence="2">The sequence shown here is derived from an EMBL/GenBank/DDBJ whole genome shotgun (WGS) entry which is preliminary data.</text>
</comment>
<proteinExistence type="predicted"/>
<accession>K9GBS9</accession>
<reference evidence="3" key="1">
    <citation type="journal article" date="2012" name="BMC Genomics">
        <title>Genome sequence of the necrotrophic fungus Penicillium digitatum, the main postharvest pathogen of citrus.</title>
        <authorList>
            <person name="Marcet-Houben M."/>
            <person name="Ballester A.-R."/>
            <person name="de la Fuente B."/>
            <person name="Harries E."/>
            <person name="Marcos J.F."/>
            <person name="Gonzalez-Candelas L."/>
            <person name="Gabaldon T."/>
        </authorList>
    </citation>
    <scope>NUCLEOTIDE SEQUENCE [LARGE SCALE GENOMIC DNA]</scope>
    <source>
        <strain evidence="3">PHI26 / CECT 20796</strain>
    </source>
</reference>
<dbReference type="AlphaFoldDB" id="K9GBS9"/>
<protein>
    <submittedName>
        <fullName evidence="2">Uncharacterized protein</fullName>
    </submittedName>
</protein>